<dbReference type="Pfam" id="PF00622">
    <property type="entry name" value="SPRY"/>
    <property type="match status" value="1"/>
</dbReference>
<feature type="coiled-coil region" evidence="1">
    <location>
        <begin position="61"/>
        <end position="139"/>
    </location>
</feature>
<organism evidence="3 4">
    <name type="scientific">Knipowitschia caucasica</name>
    <name type="common">Caucasian dwarf goby</name>
    <name type="synonym">Pomatoschistus caucasicus</name>
    <dbReference type="NCBI Taxonomy" id="637954"/>
    <lineage>
        <taxon>Eukaryota</taxon>
        <taxon>Metazoa</taxon>
        <taxon>Chordata</taxon>
        <taxon>Craniata</taxon>
        <taxon>Vertebrata</taxon>
        <taxon>Euteleostomi</taxon>
        <taxon>Actinopterygii</taxon>
        <taxon>Neopterygii</taxon>
        <taxon>Teleostei</taxon>
        <taxon>Neoteleostei</taxon>
        <taxon>Acanthomorphata</taxon>
        <taxon>Gobiaria</taxon>
        <taxon>Gobiiformes</taxon>
        <taxon>Gobioidei</taxon>
        <taxon>Gobiidae</taxon>
        <taxon>Gobiinae</taxon>
        <taxon>Knipowitschia</taxon>
    </lineage>
</organism>
<sequence length="322" mass="36514">MAAVSPSFCEEQFLCCICLEVYTDPCTTERHRDHQTVSLKEEGEEQQATLKLQIKDRRVKVQEIQRSVEQSQRKAEAEKQEGLIVFKALVECVQQRADSFKQSIAEKQQKVKEEASQLIEQIQTEISELEQREAEMEQLWTSGDHLHFVQTFTTVRPAPRLSDWSENTIRTPSYKGTGAQAVSELRNQLNTEIETFFEAELEKVEGKTGWEVGVAKVSVDRKQSVGSQTVQKGYWTLRMDNGDYQTSDDRPVALFLQSRPENVGVFVDRDEGLVSFYDADIASLLHSFTDCGFTENVLPLFNPCGNMYGMNSAPLVLTHIGS</sequence>
<reference evidence="3 4" key="1">
    <citation type="submission" date="2024-04" db="EMBL/GenBank/DDBJ databases">
        <authorList>
            <person name="Waldvogel A.-M."/>
            <person name="Schoenle A."/>
        </authorList>
    </citation>
    <scope>NUCLEOTIDE SEQUENCE [LARGE SCALE GENOMIC DNA]</scope>
</reference>
<dbReference type="EMBL" id="OZ035838">
    <property type="protein sequence ID" value="CAL1583665.1"/>
    <property type="molecule type" value="Genomic_DNA"/>
</dbReference>
<name>A0AAV2K6W3_KNICA</name>
<dbReference type="PROSITE" id="PS50188">
    <property type="entry name" value="B302_SPRY"/>
    <property type="match status" value="1"/>
</dbReference>
<dbReference type="Gene3D" id="2.60.120.920">
    <property type="match status" value="1"/>
</dbReference>
<dbReference type="InterPro" id="IPR043136">
    <property type="entry name" value="B30.2/SPRY_sf"/>
</dbReference>
<dbReference type="InterPro" id="IPR050143">
    <property type="entry name" value="TRIM/RBCC"/>
</dbReference>
<proteinExistence type="predicted"/>
<evidence type="ECO:0000313" key="3">
    <source>
        <dbReference type="EMBL" id="CAL1583665.1"/>
    </source>
</evidence>
<dbReference type="InterPro" id="IPR003877">
    <property type="entry name" value="SPRY_dom"/>
</dbReference>
<dbReference type="Pfam" id="PF25600">
    <property type="entry name" value="TRIM_CC"/>
    <property type="match status" value="1"/>
</dbReference>
<gene>
    <name evidence="3" type="ORF">KC01_LOCUS14115</name>
</gene>
<feature type="domain" description="B30.2/SPRY" evidence="2">
    <location>
        <begin position="114"/>
        <end position="322"/>
    </location>
</feature>
<dbReference type="InterPro" id="IPR058030">
    <property type="entry name" value="TRIM8/14/16/25/29/45/65_CC"/>
</dbReference>
<dbReference type="SMART" id="SM00449">
    <property type="entry name" value="SPRY"/>
    <property type="match status" value="1"/>
</dbReference>
<accession>A0AAV2K6W3</accession>
<keyword evidence="1" id="KW-0175">Coiled coil</keyword>
<evidence type="ECO:0000313" key="4">
    <source>
        <dbReference type="Proteomes" id="UP001497482"/>
    </source>
</evidence>
<dbReference type="AlphaFoldDB" id="A0AAV2K6W3"/>
<protein>
    <recommendedName>
        <fullName evidence="2">B30.2/SPRY domain-containing protein</fullName>
    </recommendedName>
</protein>
<dbReference type="Proteomes" id="UP001497482">
    <property type="component" value="Chromosome 16"/>
</dbReference>
<dbReference type="PANTHER" id="PTHR24103">
    <property type="entry name" value="E3 UBIQUITIN-PROTEIN LIGASE TRIM"/>
    <property type="match status" value="1"/>
</dbReference>
<dbReference type="SUPFAM" id="SSF49899">
    <property type="entry name" value="Concanavalin A-like lectins/glucanases"/>
    <property type="match status" value="1"/>
</dbReference>
<evidence type="ECO:0000256" key="1">
    <source>
        <dbReference type="SAM" id="Coils"/>
    </source>
</evidence>
<dbReference type="InterPro" id="IPR001870">
    <property type="entry name" value="B30.2/SPRY"/>
</dbReference>
<dbReference type="InterPro" id="IPR013320">
    <property type="entry name" value="ConA-like_dom_sf"/>
</dbReference>
<keyword evidence="4" id="KW-1185">Reference proteome</keyword>
<evidence type="ECO:0000259" key="2">
    <source>
        <dbReference type="PROSITE" id="PS50188"/>
    </source>
</evidence>